<accession>A0A9D9J0C4</accession>
<feature type="transmembrane region" description="Helical" evidence="1">
    <location>
        <begin position="28"/>
        <end position="47"/>
    </location>
</feature>
<dbReference type="Proteomes" id="UP000823769">
    <property type="component" value="Unassembled WGS sequence"/>
</dbReference>
<evidence type="ECO:0000313" key="3">
    <source>
        <dbReference type="Proteomes" id="UP000823769"/>
    </source>
</evidence>
<feature type="transmembrane region" description="Helical" evidence="1">
    <location>
        <begin position="5"/>
        <end position="22"/>
    </location>
</feature>
<organism evidence="2 3">
    <name type="scientific">Candidatus Cryptobacteroides avistercoris</name>
    <dbReference type="NCBI Taxonomy" id="2840758"/>
    <lineage>
        <taxon>Bacteria</taxon>
        <taxon>Pseudomonadati</taxon>
        <taxon>Bacteroidota</taxon>
        <taxon>Bacteroidia</taxon>
        <taxon>Bacteroidales</taxon>
        <taxon>Candidatus Cryptobacteroides</taxon>
    </lineage>
</organism>
<reference evidence="2" key="1">
    <citation type="submission" date="2020-10" db="EMBL/GenBank/DDBJ databases">
        <authorList>
            <person name="Gilroy R."/>
        </authorList>
    </citation>
    <scope>NUCLEOTIDE SEQUENCE</scope>
    <source>
        <strain evidence="2">B3-1481</strain>
    </source>
</reference>
<name>A0A9D9J0C4_9BACT</name>
<proteinExistence type="predicted"/>
<sequence length="55" mass="6299">MRIAFYIVSSLFFLAWMIFSVVKGDVWIAVLTAVMVLISGAQLFLAFRDRRRGSK</sequence>
<dbReference type="EMBL" id="JADILW010000106">
    <property type="protein sequence ID" value="MBO8480838.1"/>
    <property type="molecule type" value="Genomic_DNA"/>
</dbReference>
<evidence type="ECO:0000256" key="1">
    <source>
        <dbReference type="SAM" id="Phobius"/>
    </source>
</evidence>
<keyword evidence="1" id="KW-0812">Transmembrane</keyword>
<dbReference type="AlphaFoldDB" id="A0A9D9J0C4"/>
<evidence type="ECO:0000313" key="2">
    <source>
        <dbReference type="EMBL" id="MBO8480838.1"/>
    </source>
</evidence>
<keyword evidence="1" id="KW-1133">Transmembrane helix</keyword>
<gene>
    <name evidence="2" type="ORF">IAB76_07025</name>
</gene>
<protein>
    <submittedName>
        <fullName evidence="2">Uncharacterized protein</fullName>
    </submittedName>
</protein>
<keyword evidence="1" id="KW-0472">Membrane</keyword>
<reference evidence="2" key="2">
    <citation type="journal article" date="2021" name="PeerJ">
        <title>Extensive microbial diversity within the chicken gut microbiome revealed by metagenomics and culture.</title>
        <authorList>
            <person name="Gilroy R."/>
            <person name="Ravi A."/>
            <person name="Getino M."/>
            <person name="Pursley I."/>
            <person name="Horton D.L."/>
            <person name="Alikhan N.F."/>
            <person name="Baker D."/>
            <person name="Gharbi K."/>
            <person name="Hall N."/>
            <person name="Watson M."/>
            <person name="Adriaenssens E.M."/>
            <person name="Foster-Nyarko E."/>
            <person name="Jarju S."/>
            <person name="Secka A."/>
            <person name="Antonio M."/>
            <person name="Oren A."/>
            <person name="Chaudhuri R.R."/>
            <person name="La Ragione R."/>
            <person name="Hildebrand F."/>
            <person name="Pallen M.J."/>
        </authorList>
    </citation>
    <scope>NUCLEOTIDE SEQUENCE</scope>
    <source>
        <strain evidence="2">B3-1481</strain>
    </source>
</reference>
<comment type="caution">
    <text evidence="2">The sequence shown here is derived from an EMBL/GenBank/DDBJ whole genome shotgun (WGS) entry which is preliminary data.</text>
</comment>